<dbReference type="PANTHER" id="PTHR43133:SF50">
    <property type="entry name" value="ECF RNA POLYMERASE SIGMA FACTOR SIGM"/>
    <property type="match status" value="1"/>
</dbReference>
<keyword evidence="4" id="KW-0238">DNA-binding</keyword>
<evidence type="ECO:0000256" key="3">
    <source>
        <dbReference type="ARBA" id="ARBA00023082"/>
    </source>
</evidence>
<dbReference type="AlphaFoldDB" id="A0A8J7GW77"/>
<dbReference type="InterPro" id="IPR013325">
    <property type="entry name" value="RNA_pol_sigma_r2"/>
</dbReference>
<dbReference type="SUPFAM" id="SSF88659">
    <property type="entry name" value="Sigma3 and sigma4 domains of RNA polymerase sigma factors"/>
    <property type="match status" value="1"/>
</dbReference>
<feature type="domain" description="RNA polymerase sigma factor 70 region 4 type 2" evidence="7">
    <location>
        <begin position="111"/>
        <end position="163"/>
    </location>
</feature>
<dbReference type="InterPro" id="IPR014284">
    <property type="entry name" value="RNA_pol_sigma-70_dom"/>
</dbReference>
<evidence type="ECO:0000256" key="4">
    <source>
        <dbReference type="ARBA" id="ARBA00023125"/>
    </source>
</evidence>
<dbReference type="InterPro" id="IPR013324">
    <property type="entry name" value="RNA_pol_sigma_r3/r4-like"/>
</dbReference>
<keyword evidence="5" id="KW-0804">Transcription</keyword>
<evidence type="ECO:0000313" key="8">
    <source>
        <dbReference type="EMBL" id="MBG6139829.1"/>
    </source>
</evidence>
<evidence type="ECO:0000313" key="9">
    <source>
        <dbReference type="Proteomes" id="UP000622552"/>
    </source>
</evidence>
<organism evidence="8 9">
    <name type="scientific">Longispora fulva</name>
    <dbReference type="NCBI Taxonomy" id="619741"/>
    <lineage>
        <taxon>Bacteria</taxon>
        <taxon>Bacillati</taxon>
        <taxon>Actinomycetota</taxon>
        <taxon>Actinomycetes</taxon>
        <taxon>Micromonosporales</taxon>
        <taxon>Micromonosporaceae</taxon>
        <taxon>Longispora</taxon>
    </lineage>
</organism>
<dbReference type="EMBL" id="JADOUF010000001">
    <property type="protein sequence ID" value="MBG6139829.1"/>
    <property type="molecule type" value="Genomic_DNA"/>
</dbReference>
<dbReference type="Pfam" id="PF04542">
    <property type="entry name" value="Sigma70_r2"/>
    <property type="match status" value="1"/>
</dbReference>
<evidence type="ECO:0000256" key="2">
    <source>
        <dbReference type="ARBA" id="ARBA00023015"/>
    </source>
</evidence>
<dbReference type="Proteomes" id="UP000622552">
    <property type="component" value="Unassembled WGS sequence"/>
</dbReference>
<proteinExistence type="inferred from homology"/>
<name>A0A8J7GW77_9ACTN</name>
<dbReference type="PANTHER" id="PTHR43133">
    <property type="entry name" value="RNA POLYMERASE ECF-TYPE SIGMA FACTO"/>
    <property type="match status" value="1"/>
</dbReference>
<evidence type="ECO:0000259" key="7">
    <source>
        <dbReference type="Pfam" id="PF08281"/>
    </source>
</evidence>
<comment type="caution">
    <text evidence="8">The sequence shown here is derived from an EMBL/GenBank/DDBJ whole genome shotgun (WGS) entry which is preliminary data.</text>
</comment>
<dbReference type="CDD" id="cd06171">
    <property type="entry name" value="Sigma70_r4"/>
    <property type="match status" value="1"/>
</dbReference>
<evidence type="ECO:0000256" key="1">
    <source>
        <dbReference type="ARBA" id="ARBA00010641"/>
    </source>
</evidence>
<dbReference type="RefSeq" id="WP_231398981.1">
    <property type="nucleotide sequence ID" value="NZ_BONS01000006.1"/>
</dbReference>
<sequence>MMMTYARDGTLATSSMEPGFVEFYGANFSDLAAQLYVYLGDMGEAQDVVQEAFCRAWVRWGRVSRYEEPVGWVRRVAWNLATSRIRRLIIARRYARLDRPRTVDGPAPDRVALMAALATLPANQRRAVVLHYLADMSVAQIADMCGAREGTVKTWLYRGRAALATQLRDSEEASPHAR</sequence>
<dbReference type="SUPFAM" id="SSF88946">
    <property type="entry name" value="Sigma2 domain of RNA polymerase sigma factors"/>
    <property type="match status" value="1"/>
</dbReference>
<feature type="domain" description="RNA polymerase sigma-70 region 2" evidence="6">
    <location>
        <begin position="25"/>
        <end position="87"/>
    </location>
</feature>
<dbReference type="GO" id="GO:0006352">
    <property type="term" value="P:DNA-templated transcription initiation"/>
    <property type="evidence" value="ECO:0007669"/>
    <property type="project" value="InterPro"/>
</dbReference>
<dbReference type="Pfam" id="PF08281">
    <property type="entry name" value="Sigma70_r4_2"/>
    <property type="match status" value="1"/>
</dbReference>
<dbReference type="GO" id="GO:0003677">
    <property type="term" value="F:DNA binding"/>
    <property type="evidence" value="ECO:0007669"/>
    <property type="project" value="UniProtKB-KW"/>
</dbReference>
<keyword evidence="3" id="KW-0731">Sigma factor</keyword>
<dbReference type="GO" id="GO:0016987">
    <property type="term" value="F:sigma factor activity"/>
    <property type="evidence" value="ECO:0007669"/>
    <property type="project" value="UniProtKB-KW"/>
</dbReference>
<accession>A0A8J7GW77</accession>
<gene>
    <name evidence="8" type="ORF">IW245_006023</name>
</gene>
<protein>
    <submittedName>
        <fullName evidence="8">RNA polymerase sigma-70 factor (ECF subfamily)</fullName>
    </submittedName>
</protein>
<keyword evidence="2" id="KW-0805">Transcription regulation</keyword>
<reference evidence="8" key="1">
    <citation type="submission" date="2020-11" db="EMBL/GenBank/DDBJ databases">
        <title>Sequencing the genomes of 1000 actinobacteria strains.</title>
        <authorList>
            <person name="Klenk H.-P."/>
        </authorList>
    </citation>
    <scope>NUCLEOTIDE SEQUENCE</scope>
    <source>
        <strain evidence="8">DSM 45356</strain>
    </source>
</reference>
<comment type="similarity">
    <text evidence="1">Belongs to the sigma-70 factor family. ECF subfamily.</text>
</comment>
<dbReference type="InterPro" id="IPR007627">
    <property type="entry name" value="RNA_pol_sigma70_r2"/>
</dbReference>
<dbReference type="InterPro" id="IPR013249">
    <property type="entry name" value="RNA_pol_sigma70_r4_t2"/>
</dbReference>
<dbReference type="InterPro" id="IPR039425">
    <property type="entry name" value="RNA_pol_sigma-70-like"/>
</dbReference>
<keyword evidence="9" id="KW-1185">Reference proteome</keyword>
<dbReference type="NCBIfam" id="TIGR02937">
    <property type="entry name" value="sigma70-ECF"/>
    <property type="match status" value="1"/>
</dbReference>
<dbReference type="Gene3D" id="1.10.10.10">
    <property type="entry name" value="Winged helix-like DNA-binding domain superfamily/Winged helix DNA-binding domain"/>
    <property type="match status" value="1"/>
</dbReference>
<evidence type="ECO:0000256" key="5">
    <source>
        <dbReference type="ARBA" id="ARBA00023163"/>
    </source>
</evidence>
<evidence type="ECO:0000259" key="6">
    <source>
        <dbReference type="Pfam" id="PF04542"/>
    </source>
</evidence>
<dbReference type="Gene3D" id="1.10.1740.10">
    <property type="match status" value="1"/>
</dbReference>
<dbReference type="InterPro" id="IPR036388">
    <property type="entry name" value="WH-like_DNA-bd_sf"/>
</dbReference>